<dbReference type="AlphaFoldDB" id="A0A8H7T7H7"/>
<dbReference type="EMBL" id="JAFJYH010000266">
    <property type="protein sequence ID" value="KAG4414391.1"/>
    <property type="molecule type" value="Genomic_DNA"/>
</dbReference>
<sequence length="104" mass="10243">MQISFQVFALALLASSQALTTVITERDEGQLIERNPDPKGGLLKGALGLIAGAAAAGAAAKAGKGAATPAAPATPASGSAAAGSRIRKNRALAKKGKVVKKGDH</sequence>
<accession>A0A8H7T7H7</accession>
<name>A0A8H7T7H7_9HELO</name>
<organism evidence="3 4">
    <name type="scientific">Cadophora malorum</name>
    <dbReference type="NCBI Taxonomy" id="108018"/>
    <lineage>
        <taxon>Eukaryota</taxon>
        <taxon>Fungi</taxon>
        <taxon>Dikarya</taxon>
        <taxon>Ascomycota</taxon>
        <taxon>Pezizomycotina</taxon>
        <taxon>Leotiomycetes</taxon>
        <taxon>Helotiales</taxon>
        <taxon>Ploettnerulaceae</taxon>
        <taxon>Cadophora</taxon>
    </lineage>
</organism>
<feature type="signal peptide" evidence="2">
    <location>
        <begin position="1"/>
        <end position="18"/>
    </location>
</feature>
<proteinExistence type="predicted"/>
<evidence type="ECO:0000256" key="2">
    <source>
        <dbReference type="SAM" id="SignalP"/>
    </source>
</evidence>
<feature type="compositionally biased region" description="Low complexity" evidence="1">
    <location>
        <begin position="64"/>
        <end position="83"/>
    </location>
</feature>
<keyword evidence="4" id="KW-1185">Reference proteome</keyword>
<protein>
    <submittedName>
        <fullName evidence="3">Uncharacterized protein</fullName>
    </submittedName>
</protein>
<evidence type="ECO:0000256" key="1">
    <source>
        <dbReference type="SAM" id="MobiDB-lite"/>
    </source>
</evidence>
<dbReference type="Proteomes" id="UP000664132">
    <property type="component" value="Unassembled WGS sequence"/>
</dbReference>
<gene>
    <name evidence="3" type="ORF">IFR04_012454</name>
</gene>
<evidence type="ECO:0000313" key="4">
    <source>
        <dbReference type="Proteomes" id="UP000664132"/>
    </source>
</evidence>
<feature type="region of interest" description="Disordered" evidence="1">
    <location>
        <begin position="64"/>
        <end position="86"/>
    </location>
</feature>
<reference evidence="3" key="1">
    <citation type="submission" date="2021-02" db="EMBL/GenBank/DDBJ databases">
        <title>Genome sequence Cadophora malorum strain M34.</title>
        <authorList>
            <person name="Stefanovic E."/>
            <person name="Vu D."/>
            <person name="Scully C."/>
            <person name="Dijksterhuis J."/>
            <person name="Roader J."/>
            <person name="Houbraken J."/>
        </authorList>
    </citation>
    <scope>NUCLEOTIDE SEQUENCE</scope>
    <source>
        <strain evidence="3">M34</strain>
    </source>
</reference>
<comment type="caution">
    <text evidence="3">The sequence shown here is derived from an EMBL/GenBank/DDBJ whole genome shotgun (WGS) entry which is preliminary data.</text>
</comment>
<feature type="chain" id="PRO_5034355240" evidence="2">
    <location>
        <begin position="19"/>
        <end position="104"/>
    </location>
</feature>
<evidence type="ECO:0000313" key="3">
    <source>
        <dbReference type="EMBL" id="KAG4414391.1"/>
    </source>
</evidence>
<keyword evidence="2" id="KW-0732">Signal</keyword>